<dbReference type="InterPro" id="IPR001387">
    <property type="entry name" value="Cro/C1-type_HTH"/>
</dbReference>
<dbReference type="CDD" id="cd00093">
    <property type="entry name" value="HTH_XRE"/>
    <property type="match status" value="1"/>
</dbReference>
<accession>A0A3E3I353</accession>
<evidence type="ECO:0000259" key="3">
    <source>
        <dbReference type="PROSITE" id="PS50943"/>
    </source>
</evidence>
<dbReference type="RefSeq" id="WP_117544827.1">
    <property type="nucleotide sequence ID" value="NZ_QVLV01000009.1"/>
</dbReference>
<sequence>MNNEKMGKFICDMRKSQKLTQKDLAEKLKITDKAVSKWERGISCPDISLLVPLAQALSVTTSELLNGEKGVQPEKTKDAIVEETLLYSSKSTTQKLERVKNIAFSLLSSAIILTAVICMICDFCIAGRLNWSLIVLASLLFSWLLLLPLLKARGRIIVKFLALLSVAVFPYLFILSRLVEAPMLFRMGAVISLISLIGIWCIYASFVKISSRKIRAAGIVLLIIIPMMWGINSSVAYFLRQPLDSSTKFVDSLMTVLLIISAGICFWKGFSVQDGK</sequence>
<dbReference type="GO" id="GO:0003677">
    <property type="term" value="F:DNA binding"/>
    <property type="evidence" value="ECO:0007669"/>
    <property type="project" value="UniProtKB-KW"/>
</dbReference>
<feature type="transmembrane region" description="Helical" evidence="2">
    <location>
        <begin position="102"/>
        <end position="125"/>
    </location>
</feature>
<dbReference type="InterPro" id="IPR010982">
    <property type="entry name" value="Lambda_DNA-bd_dom_sf"/>
</dbReference>
<feature type="transmembrane region" description="Helical" evidence="2">
    <location>
        <begin position="157"/>
        <end position="178"/>
    </location>
</feature>
<name>A0A3E3I353_9FIRM</name>
<dbReference type="Proteomes" id="UP000260812">
    <property type="component" value="Unassembled WGS sequence"/>
</dbReference>
<keyword evidence="5" id="KW-1185">Reference proteome</keyword>
<dbReference type="PANTHER" id="PTHR46558:SF11">
    <property type="entry name" value="HTH-TYPE TRANSCRIPTIONAL REGULATOR XRE"/>
    <property type="match status" value="1"/>
</dbReference>
<feature type="domain" description="HTH cro/C1-type" evidence="3">
    <location>
        <begin position="13"/>
        <end position="64"/>
    </location>
</feature>
<comment type="caution">
    <text evidence="4">The sequence shown here is derived from an EMBL/GenBank/DDBJ whole genome shotgun (WGS) entry which is preliminary data.</text>
</comment>
<feature type="transmembrane region" description="Helical" evidence="2">
    <location>
        <begin position="219"/>
        <end position="240"/>
    </location>
</feature>
<protein>
    <submittedName>
        <fullName evidence="4">XRE family transcriptional regulator</fullName>
    </submittedName>
</protein>
<feature type="transmembrane region" description="Helical" evidence="2">
    <location>
        <begin position="184"/>
        <end position="207"/>
    </location>
</feature>
<evidence type="ECO:0000256" key="1">
    <source>
        <dbReference type="ARBA" id="ARBA00023125"/>
    </source>
</evidence>
<keyword evidence="1" id="KW-0238">DNA-binding</keyword>
<dbReference type="GeneID" id="97988078"/>
<feature type="transmembrane region" description="Helical" evidence="2">
    <location>
        <begin position="252"/>
        <end position="270"/>
    </location>
</feature>
<dbReference type="EMBL" id="QVLV01000009">
    <property type="protein sequence ID" value="RGE59217.1"/>
    <property type="molecule type" value="Genomic_DNA"/>
</dbReference>
<evidence type="ECO:0000256" key="2">
    <source>
        <dbReference type="SAM" id="Phobius"/>
    </source>
</evidence>
<gene>
    <name evidence="4" type="ORF">DXC51_14685</name>
</gene>
<dbReference type="PROSITE" id="PS50943">
    <property type="entry name" value="HTH_CROC1"/>
    <property type="match status" value="1"/>
</dbReference>
<organism evidence="4 5">
    <name type="scientific">Eisenbergiella massiliensis</name>
    <dbReference type="NCBI Taxonomy" id="1720294"/>
    <lineage>
        <taxon>Bacteria</taxon>
        <taxon>Bacillati</taxon>
        <taxon>Bacillota</taxon>
        <taxon>Clostridia</taxon>
        <taxon>Lachnospirales</taxon>
        <taxon>Lachnospiraceae</taxon>
        <taxon>Eisenbergiella</taxon>
    </lineage>
</organism>
<dbReference type="Pfam" id="PF01381">
    <property type="entry name" value="HTH_3"/>
    <property type="match status" value="1"/>
</dbReference>
<keyword evidence="2" id="KW-0472">Membrane</keyword>
<reference evidence="4" key="1">
    <citation type="submission" date="2018-08" db="EMBL/GenBank/DDBJ databases">
        <title>A genome reference for cultivated species of the human gut microbiota.</title>
        <authorList>
            <person name="Zou Y."/>
            <person name="Xue W."/>
            <person name="Luo G."/>
        </authorList>
    </citation>
    <scope>NUCLEOTIDE SEQUENCE [LARGE SCALE GENOMIC DNA]</scope>
    <source>
        <strain evidence="4">TF05-5AC</strain>
    </source>
</reference>
<proteinExistence type="predicted"/>
<dbReference type="SMART" id="SM00530">
    <property type="entry name" value="HTH_XRE"/>
    <property type="match status" value="1"/>
</dbReference>
<feature type="transmembrane region" description="Helical" evidence="2">
    <location>
        <begin position="131"/>
        <end position="150"/>
    </location>
</feature>
<dbReference type="Gene3D" id="1.10.260.40">
    <property type="entry name" value="lambda repressor-like DNA-binding domains"/>
    <property type="match status" value="1"/>
</dbReference>
<keyword evidence="2" id="KW-1133">Transmembrane helix</keyword>
<dbReference type="AlphaFoldDB" id="A0A3E3I353"/>
<dbReference type="PANTHER" id="PTHR46558">
    <property type="entry name" value="TRACRIPTIONAL REGULATORY PROTEIN-RELATED-RELATED"/>
    <property type="match status" value="1"/>
</dbReference>
<evidence type="ECO:0000313" key="4">
    <source>
        <dbReference type="EMBL" id="RGE59217.1"/>
    </source>
</evidence>
<evidence type="ECO:0000313" key="5">
    <source>
        <dbReference type="Proteomes" id="UP000260812"/>
    </source>
</evidence>
<keyword evidence="2" id="KW-0812">Transmembrane</keyword>
<dbReference type="SUPFAM" id="SSF47413">
    <property type="entry name" value="lambda repressor-like DNA-binding domains"/>
    <property type="match status" value="1"/>
</dbReference>